<evidence type="ECO:0000313" key="3">
    <source>
        <dbReference type="Proteomes" id="UP000268313"/>
    </source>
</evidence>
<sequence length="198" mass="21951">MAPPDLKTVELTPVLWPDLEKLFGPNGACGGCWCMYWRIPEGERYDDVRGPDAKRRFKALVASGAAKGVLAYADGEPVGWATFGPRRDFPRLDRAPSFKCDDADTVSSVPCFFIHRNWRNQGVATALLAAVEAAVRREGPHTLEGYPVKPPRGEARISNGMAYTGTLPFFLKRGYVHVGDRPAGKQRVRKALRPARRK</sequence>
<dbReference type="AlphaFoldDB" id="A0A3A8K953"/>
<gene>
    <name evidence="2" type="ORF">D7X32_13215</name>
</gene>
<keyword evidence="3" id="KW-1185">Reference proteome</keyword>
<dbReference type="RefSeq" id="WP_120602888.1">
    <property type="nucleotide sequence ID" value="NZ_JABFJX010000022.1"/>
</dbReference>
<feature type="domain" description="N-acetyltransferase" evidence="1">
    <location>
        <begin position="9"/>
        <end position="198"/>
    </location>
</feature>
<dbReference type="SUPFAM" id="SSF55729">
    <property type="entry name" value="Acyl-CoA N-acyltransferases (Nat)"/>
    <property type="match status" value="1"/>
</dbReference>
<proteinExistence type="predicted"/>
<dbReference type="Proteomes" id="UP000268313">
    <property type="component" value="Unassembled WGS sequence"/>
</dbReference>
<dbReference type="InterPro" id="IPR016181">
    <property type="entry name" value="Acyl_CoA_acyltransferase"/>
</dbReference>
<protein>
    <submittedName>
        <fullName evidence="2">GNAT family N-acetyltransferase</fullName>
    </submittedName>
</protein>
<evidence type="ECO:0000313" key="2">
    <source>
        <dbReference type="EMBL" id="RKH03729.1"/>
    </source>
</evidence>
<dbReference type="Gene3D" id="3.40.630.30">
    <property type="match status" value="1"/>
</dbReference>
<accession>A0A3A8K953</accession>
<comment type="caution">
    <text evidence="2">The sequence shown here is derived from an EMBL/GenBank/DDBJ whole genome shotgun (WGS) entry which is preliminary data.</text>
</comment>
<dbReference type="GO" id="GO:0016747">
    <property type="term" value="F:acyltransferase activity, transferring groups other than amino-acyl groups"/>
    <property type="evidence" value="ECO:0007669"/>
    <property type="project" value="InterPro"/>
</dbReference>
<keyword evidence="2" id="KW-0808">Transferase</keyword>
<dbReference type="InterPro" id="IPR000182">
    <property type="entry name" value="GNAT_dom"/>
</dbReference>
<dbReference type="OrthoDB" id="8894819at2"/>
<name>A0A3A8K953_9BACT</name>
<dbReference type="EMBL" id="RAWE01000037">
    <property type="protein sequence ID" value="RKH03729.1"/>
    <property type="molecule type" value="Genomic_DNA"/>
</dbReference>
<dbReference type="PROSITE" id="PS51186">
    <property type="entry name" value="GNAT"/>
    <property type="match status" value="1"/>
</dbReference>
<dbReference type="Pfam" id="PF00583">
    <property type="entry name" value="Acetyltransf_1"/>
    <property type="match status" value="1"/>
</dbReference>
<organism evidence="2 3">
    <name type="scientific">Corallococcus carmarthensis</name>
    <dbReference type="NCBI Taxonomy" id="2316728"/>
    <lineage>
        <taxon>Bacteria</taxon>
        <taxon>Pseudomonadati</taxon>
        <taxon>Myxococcota</taxon>
        <taxon>Myxococcia</taxon>
        <taxon>Myxococcales</taxon>
        <taxon>Cystobacterineae</taxon>
        <taxon>Myxococcaceae</taxon>
        <taxon>Corallococcus</taxon>
    </lineage>
</organism>
<evidence type="ECO:0000259" key="1">
    <source>
        <dbReference type="PROSITE" id="PS51186"/>
    </source>
</evidence>
<reference evidence="3" key="1">
    <citation type="submission" date="2018-09" db="EMBL/GenBank/DDBJ databases">
        <authorList>
            <person name="Livingstone P.G."/>
            <person name="Whitworth D.E."/>
        </authorList>
    </citation>
    <scope>NUCLEOTIDE SEQUENCE [LARGE SCALE GENOMIC DNA]</scope>
    <source>
        <strain evidence="3">CA043D</strain>
    </source>
</reference>